<accession>A0A931AUL0</accession>
<proteinExistence type="predicted"/>
<dbReference type="PANTHER" id="PTHR39673:SF5">
    <property type="entry name" value="TUNGSTEN-CONTAINING FORMYLMETHANOFURAN DEHYDROGENASE 2 SUBUNIT C"/>
    <property type="match status" value="1"/>
</dbReference>
<dbReference type="GO" id="GO:0016491">
    <property type="term" value="F:oxidoreductase activity"/>
    <property type="evidence" value="ECO:0007669"/>
    <property type="project" value="InterPro"/>
</dbReference>
<dbReference type="Pfam" id="PF01493">
    <property type="entry name" value="GXGXG"/>
    <property type="match status" value="1"/>
</dbReference>
<name>A0A931AUL0_9FIRM</name>
<dbReference type="PIRSF" id="PIRSF006519">
    <property type="entry name" value="GOGAT_dom3"/>
    <property type="match status" value="1"/>
</dbReference>
<reference evidence="2" key="1">
    <citation type="submission" date="2020-11" db="EMBL/GenBank/DDBJ databases">
        <title>Halonatronomonas betainensis gen. nov., sp. nov. a novel haloalkaliphilic representative of the family Halanaerobiacae capable of betaine degradation.</title>
        <authorList>
            <person name="Boltyanskaya Y."/>
            <person name="Kevbrin V."/>
            <person name="Detkova E."/>
            <person name="Grouzdev D.S."/>
            <person name="Koziaeva V."/>
            <person name="Zhilina T."/>
        </authorList>
    </citation>
    <scope>NUCLEOTIDE SEQUENCE</scope>
    <source>
        <strain evidence="2">Z-7014</strain>
    </source>
</reference>
<feature type="domain" description="Glutamate synthase alpha subunit C-terminal" evidence="1">
    <location>
        <begin position="35"/>
        <end position="188"/>
    </location>
</feature>
<dbReference type="PANTHER" id="PTHR39673">
    <property type="entry name" value="TUNGSTEN FORMYLMETHANOFURAN DEHYDROGENASE, SUBUNIT C (FWDC)"/>
    <property type="match status" value="1"/>
</dbReference>
<dbReference type="AlphaFoldDB" id="A0A931AUL0"/>
<gene>
    <name evidence="2" type="ORF">I0Q91_07720</name>
</gene>
<evidence type="ECO:0000313" key="3">
    <source>
        <dbReference type="Proteomes" id="UP000621436"/>
    </source>
</evidence>
<evidence type="ECO:0000313" key="2">
    <source>
        <dbReference type="EMBL" id="MBF8436959.1"/>
    </source>
</evidence>
<dbReference type="EMBL" id="JADPIE010000004">
    <property type="protein sequence ID" value="MBF8436959.1"/>
    <property type="molecule type" value="Genomic_DNA"/>
</dbReference>
<dbReference type="InterPro" id="IPR012061">
    <property type="entry name" value="Glu_synth_lsu_3"/>
</dbReference>
<dbReference type="Gene3D" id="2.160.20.60">
    <property type="entry name" value="Glutamate synthase, alpha subunit, C-terminal domain"/>
    <property type="match status" value="1"/>
</dbReference>
<organism evidence="2 3">
    <name type="scientific">Halonatronomonas betaini</name>
    <dbReference type="NCBI Taxonomy" id="2778430"/>
    <lineage>
        <taxon>Bacteria</taxon>
        <taxon>Bacillati</taxon>
        <taxon>Bacillota</taxon>
        <taxon>Clostridia</taxon>
        <taxon>Halanaerobiales</taxon>
        <taxon>Halarsenatibacteraceae</taxon>
        <taxon>Halonatronomonas</taxon>
    </lineage>
</organism>
<protein>
    <recommendedName>
        <fullName evidence="1">Glutamate synthase alpha subunit C-terminal domain-containing protein</fullName>
    </recommendedName>
</protein>
<evidence type="ECO:0000259" key="1">
    <source>
        <dbReference type="Pfam" id="PF01493"/>
    </source>
</evidence>
<dbReference type="InterPro" id="IPR036485">
    <property type="entry name" value="Glu_synth_asu_C_sf"/>
</dbReference>
<dbReference type="RefSeq" id="WP_270453887.1">
    <property type="nucleotide sequence ID" value="NZ_JADPIE010000004.1"/>
</dbReference>
<dbReference type="Proteomes" id="UP000621436">
    <property type="component" value="Unassembled WGS sequence"/>
</dbReference>
<dbReference type="SUPFAM" id="SSF69336">
    <property type="entry name" value="Alpha subunit of glutamate synthase, C-terminal domain"/>
    <property type="match status" value="1"/>
</dbReference>
<keyword evidence="3" id="KW-1185">Reference proteome</keyword>
<comment type="caution">
    <text evidence="2">The sequence shown here is derived from an EMBL/GenBank/DDBJ whole genome shotgun (WGS) entry which is preliminary data.</text>
</comment>
<sequence length="250" mass="27094">MVIRDSSVINGYGLGFKKLNQLIREKIESGQEYFQLEGINGQRYIGSGLGKDIEMEINGLAGNDLAAFADGVMIRVNDSVQDCVGNTMNAGKIIIDGHAGDLPGYSQRGGSIYINGDAGYRAGIHMKGFKDKQPLLIIGGKAGDFTGEYMAGGRIIVLGVGLEKAGSNLIGDQLAPGMHGGQIFIRGKLSSDDLGPEIKLAELNQGDLEFLEREIENFKDYFNYKSLKLDLNSFSKIIPNSNRPYGNMYV</sequence>
<dbReference type="InterPro" id="IPR002489">
    <property type="entry name" value="Glu_synth_asu_C"/>
</dbReference>